<dbReference type="GO" id="GO:0031966">
    <property type="term" value="C:mitochondrial membrane"/>
    <property type="evidence" value="ECO:0007669"/>
    <property type="project" value="UniProtKB-SubCell"/>
</dbReference>
<dbReference type="Pfam" id="PF12423">
    <property type="entry name" value="KIF1B"/>
    <property type="match status" value="1"/>
</dbReference>
<keyword evidence="5" id="KW-0175">Coiled coil</keyword>
<dbReference type="InterPro" id="IPR001752">
    <property type="entry name" value="Kinesin_motor_dom"/>
</dbReference>
<proteinExistence type="inferred from homology"/>
<dbReference type="AlphaFoldDB" id="A0A8B9ZTA2"/>
<evidence type="ECO:0000256" key="10">
    <source>
        <dbReference type="PROSITE-ProRule" id="PRU00283"/>
    </source>
</evidence>
<dbReference type="GO" id="GO:0005524">
    <property type="term" value="F:ATP binding"/>
    <property type="evidence" value="ECO:0007669"/>
    <property type="project" value="UniProtKB-UniRule"/>
</dbReference>
<keyword evidence="4 10" id="KW-0067">ATP-binding</keyword>
<evidence type="ECO:0000313" key="14">
    <source>
        <dbReference type="Proteomes" id="UP000694549"/>
    </source>
</evidence>
<reference evidence="13" key="2">
    <citation type="submission" date="2025-09" db="UniProtKB">
        <authorList>
            <consortium name="Ensembl"/>
        </authorList>
    </citation>
    <scope>IDENTIFICATION</scope>
</reference>
<keyword evidence="11" id="KW-0493">Microtubule</keyword>
<keyword evidence="6" id="KW-0496">Mitochondrion</keyword>
<dbReference type="PROSITE" id="PS50067">
    <property type="entry name" value="KINESIN_MOTOR_2"/>
    <property type="match status" value="1"/>
</dbReference>
<organism evidence="13 14">
    <name type="scientific">Anas zonorhyncha</name>
    <name type="common">Eastern spot-billed duck</name>
    <dbReference type="NCBI Taxonomy" id="75864"/>
    <lineage>
        <taxon>Eukaryota</taxon>
        <taxon>Metazoa</taxon>
        <taxon>Chordata</taxon>
        <taxon>Craniata</taxon>
        <taxon>Vertebrata</taxon>
        <taxon>Euteleostomi</taxon>
        <taxon>Archelosauria</taxon>
        <taxon>Archosauria</taxon>
        <taxon>Dinosauria</taxon>
        <taxon>Saurischia</taxon>
        <taxon>Theropoda</taxon>
        <taxon>Coelurosauria</taxon>
        <taxon>Aves</taxon>
        <taxon>Neognathae</taxon>
        <taxon>Galloanserae</taxon>
        <taxon>Anseriformes</taxon>
        <taxon>Anatidae</taxon>
        <taxon>Anatinae</taxon>
        <taxon>Anas</taxon>
    </lineage>
</organism>
<evidence type="ECO:0000256" key="5">
    <source>
        <dbReference type="ARBA" id="ARBA00023054"/>
    </source>
</evidence>
<dbReference type="PROSITE" id="PS00411">
    <property type="entry name" value="KINESIN_MOTOR_1"/>
    <property type="match status" value="1"/>
</dbReference>
<dbReference type="InterPro" id="IPR036961">
    <property type="entry name" value="Kinesin_motor_dom_sf"/>
</dbReference>
<dbReference type="GO" id="GO:0008017">
    <property type="term" value="F:microtubule binding"/>
    <property type="evidence" value="ECO:0007669"/>
    <property type="project" value="InterPro"/>
</dbReference>
<evidence type="ECO:0000259" key="12">
    <source>
        <dbReference type="PROSITE" id="PS50067"/>
    </source>
</evidence>
<feature type="binding site" evidence="10">
    <location>
        <begin position="109"/>
        <end position="116"/>
    </location>
    <ligand>
        <name>ATP</name>
        <dbReference type="ChEBI" id="CHEBI:30616"/>
    </ligand>
</feature>
<comment type="subcellular location">
    <subcellularLocation>
        <location evidence="1">Mitochondrion membrane</location>
        <topology evidence="1">Peripheral membrane protein</topology>
    </subcellularLocation>
</comment>
<dbReference type="Gene3D" id="2.60.200.20">
    <property type="match status" value="1"/>
</dbReference>
<evidence type="ECO:0000256" key="3">
    <source>
        <dbReference type="ARBA" id="ARBA00022741"/>
    </source>
</evidence>
<dbReference type="InterPro" id="IPR027417">
    <property type="entry name" value="P-loop_NTPase"/>
</dbReference>
<evidence type="ECO:0000256" key="7">
    <source>
        <dbReference type="ARBA" id="ARBA00023136"/>
    </source>
</evidence>
<evidence type="ECO:0000256" key="2">
    <source>
        <dbReference type="ARBA" id="ARBA00022448"/>
    </source>
</evidence>
<dbReference type="SUPFAM" id="SSF49879">
    <property type="entry name" value="SMAD/FHA domain"/>
    <property type="match status" value="1"/>
</dbReference>
<accession>A0A8B9ZTA2</accession>
<keyword evidence="2" id="KW-0813">Transport</keyword>
<evidence type="ECO:0000313" key="13">
    <source>
        <dbReference type="Ensembl" id="ENSAZOP00000014488.1"/>
    </source>
</evidence>
<comment type="function">
    <text evidence="9">Microtubule-dependent motor protein required for mitochondrion morphology and transport of mitochondria in neuronal cells.</text>
</comment>
<dbReference type="PANTHER" id="PTHR47117">
    <property type="entry name" value="STAR-RELATED LIPID TRANSFER PROTEIN 9"/>
    <property type="match status" value="1"/>
</dbReference>
<dbReference type="Gene3D" id="3.40.850.10">
    <property type="entry name" value="Kinesin motor domain"/>
    <property type="match status" value="1"/>
</dbReference>
<dbReference type="InterPro" id="IPR000253">
    <property type="entry name" value="FHA_dom"/>
</dbReference>
<dbReference type="InterPro" id="IPR008984">
    <property type="entry name" value="SMAD_FHA_dom_sf"/>
</dbReference>
<dbReference type="Proteomes" id="UP000694549">
    <property type="component" value="Unplaced"/>
</dbReference>
<evidence type="ECO:0000256" key="6">
    <source>
        <dbReference type="ARBA" id="ARBA00023128"/>
    </source>
</evidence>
<keyword evidence="8 10" id="KW-0505">Motor protein</keyword>
<dbReference type="SUPFAM" id="SSF52540">
    <property type="entry name" value="P-loop containing nucleoside triphosphate hydrolases"/>
    <property type="match status" value="1"/>
</dbReference>
<dbReference type="PRINTS" id="PR00380">
    <property type="entry name" value="KINESINHEAVY"/>
</dbReference>
<comment type="similarity">
    <text evidence="10 11">Belongs to the TRAFAC class myosin-kinesin ATPase superfamily. Kinesin family.</text>
</comment>
<dbReference type="FunFam" id="2.60.200.20:FF:000034">
    <property type="entry name" value="kinesin-like protein KIF28P"/>
    <property type="match status" value="1"/>
</dbReference>
<evidence type="ECO:0000256" key="9">
    <source>
        <dbReference type="ARBA" id="ARBA00054688"/>
    </source>
</evidence>
<evidence type="ECO:0000256" key="8">
    <source>
        <dbReference type="ARBA" id="ARBA00023175"/>
    </source>
</evidence>
<name>A0A8B9ZTA2_9AVES</name>
<protein>
    <recommendedName>
        <fullName evidence="11">Kinesin-like protein</fullName>
    </recommendedName>
</protein>
<dbReference type="Pfam" id="PF00225">
    <property type="entry name" value="Kinesin"/>
    <property type="match status" value="1"/>
</dbReference>
<keyword evidence="14" id="KW-1185">Reference proteome</keyword>
<keyword evidence="7" id="KW-0472">Membrane</keyword>
<dbReference type="GO" id="GO:0005874">
    <property type="term" value="C:microtubule"/>
    <property type="evidence" value="ECO:0007669"/>
    <property type="project" value="UniProtKB-KW"/>
</dbReference>
<dbReference type="CDD" id="cd22709">
    <property type="entry name" value="FHA_KIF28P"/>
    <property type="match status" value="1"/>
</dbReference>
<sequence length="968" mass="109184">TDLNDCLYFDTTIIISIQREKDAGSRCVISMNSNSTSIYDPRNPGHMKTFTFDLAYWSHSGFLKDENGTFISAGSNSYAGQVSKVFRDLGQGVLESAWQGYNATLLAYGQTGSGKSYSMIGYGANRGLVPSVCEELFKAIQSQEKNKQYQITFSMLEIYNEQVIDLLSKTRKPSGLKIREDRHQGFYVDGLKLVPCDNYAQIERLMDQGNKMRTTATTTMNASSSRSHMVVTIQFKQIFLDEAITKQSVINLVDLAGSERQKSSGSEKDRLKEGTRVNLSLTTLGNVISALAEAATGKKVLHIPYRDSVLTKLLQSALGGNSKTIMIAAVSPADICYEETLSTLRYAERTKKIRNKAVVNASPAEKLIRELKAENNKLLSRLAGPGSTGRSIKQTTNTSLYNISCYFRHPTEMTYFSILAQERRMMETFPYLLNINEDPQLSWVLKHFIQDGTCDVGQSTSNAIILRGLGISDKHATFTNADGKVTLAPRDMCKVVVNGVPITGKTKLQHLDRVILGSNSAYLYVGPPAERTEEDLSRYDYDFFQSELAAAEGFSVDKLGAAGSGEGRADPSVLAAFHDYIKLMPLVAEANQMSQELKKELKFELKVKNLALSDSRGHDLQKEITVKVTHATTNQVWVWSKAKFINRKFLMEELYQHFLEGENTDVNQDSDPFWDPVEVVHVGSAHVWLQALAYRMKLEEQTELLNSEGLEEAVLLIDLSPCSSDGRLFGEDDMVIDPLELLGRRVDFQIHVAECLGVKWLRDAAGRGIQIGYRVYDLPRSLYTKPVWKNVNPKIEETVHFSALNASYEFLNYLQKNALIVDFKDSDAGNEVPELYRKLLQMEQETELLREVNRALREENVLLKDKLKKWDTGHHEKMCSHRTSCDAEFAKALKIFYQNMNVVRQQFLQLKQSRPPEDNLQVLRLFTERQSQMISDFGKQLESTIYKLKSDVALIVKKKREYTAHSKS</sequence>
<keyword evidence="3 10" id="KW-0547">Nucleotide-binding</keyword>
<dbReference type="GO" id="GO:0003777">
    <property type="term" value="F:microtubule motor activity"/>
    <property type="evidence" value="ECO:0007669"/>
    <property type="project" value="InterPro"/>
</dbReference>
<evidence type="ECO:0000256" key="1">
    <source>
        <dbReference type="ARBA" id="ARBA00004318"/>
    </source>
</evidence>
<dbReference type="Pfam" id="PF00498">
    <property type="entry name" value="FHA"/>
    <property type="match status" value="1"/>
</dbReference>
<dbReference type="SMART" id="SM00129">
    <property type="entry name" value="KISc"/>
    <property type="match status" value="1"/>
</dbReference>
<dbReference type="Ensembl" id="ENSAZOT00000015561.1">
    <property type="protein sequence ID" value="ENSAZOP00000014488.1"/>
    <property type="gene ID" value="ENSAZOG00000009265.1"/>
</dbReference>
<evidence type="ECO:0000256" key="11">
    <source>
        <dbReference type="RuleBase" id="RU000394"/>
    </source>
</evidence>
<dbReference type="GO" id="GO:0007018">
    <property type="term" value="P:microtubule-based movement"/>
    <property type="evidence" value="ECO:0007669"/>
    <property type="project" value="InterPro"/>
</dbReference>
<dbReference type="FunFam" id="3.40.850.10:FF:000063">
    <property type="entry name" value="Kinesin-like protein"/>
    <property type="match status" value="1"/>
</dbReference>
<reference evidence="13" key="1">
    <citation type="submission" date="2025-08" db="UniProtKB">
        <authorList>
            <consortium name="Ensembl"/>
        </authorList>
    </citation>
    <scope>IDENTIFICATION</scope>
</reference>
<feature type="domain" description="Kinesin motor" evidence="12">
    <location>
        <begin position="1"/>
        <end position="353"/>
    </location>
</feature>
<evidence type="ECO:0000256" key="4">
    <source>
        <dbReference type="ARBA" id="ARBA00022840"/>
    </source>
</evidence>
<dbReference type="InterPro" id="IPR019821">
    <property type="entry name" value="Kinesin_motor_CS"/>
</dbReference>
<dbReference type="InterPro" id="IPR022140">
    <property type="entry name" value="Kinesin-like_KIF1-typ"/>
</dbReference>